<accession>A0A7W3J6I5</accession>
<feature type="compositionally biased region" description="Low complexity" evidence="4">
    <location>
        <begin position="325"/>
        <end position="335"/>
    </location>
</feature>
<proteinExistence type="predicted"/>
<evidence type="ECO:0000256" key="1">
    <source>
        <dbReference type="ARBA" id="ARBA00023015"/>
    </source>
</evidence>
<dbReference type="PANTHER" id="PTHR30146:SF138">
    <property type="entry name" value="TRANSCRIPTIONAL REGULATORY PROTEIN"/>
    <property type="match status" value="1"/>
</dbReference>
<dbReference type="Proteomes" id="UP000540568">
    <property type="component" value="Unassembled WGS sequence"/>
</dbReference>
<dbReference type="InterPro" id="IPR046335">
    <property type="entry name" value="LacI/GalR-like_sensor"/>
</dbReference>
<gene>
    <name evidence="6" type="ORF">FHX71_001153</name>
</gene>
<dbReference type="PROSITE" id="PS50932">
    <property type="entry name" value="HTH_LACI_2"/>
    <property type="match status" value="1"/>
</dbReference>
<keyword evidence="2" id="KW-0238">DNA-binding</keyword>
<dbReference type="SMART" id="SM00354">
    <property type="entry name" value="HTH_LACI"/>
    <property type="match status" value="1"/>
</dbReference>
<organism evidence="6 7">
    <name type="scientific">Promicromonospora sukumoe</name>
    <dbReference type="NCBI Taxonomy" id="88382"/>
    <lineage>
        <taxon>Bacteria</taxon>
        <taxon>Bacillati</taxon>
        <taxon>Actinomycetota</taxon>
        <taxon>Actinomycetes</taxon>
        <taxon>Micrococcales</taxon>
        <taxon>Promicromonosporaceae</taxon>
        <taxon>Promicromonospora</taxon>
    </lineage>
</organism>
<feature type="region of interest" description="Disordered" evidence="4">
    <location>
        <begin position="320"/>
        <end position="346"/>
    </location>
</feature>
<dbReference type="Gene3D" id="3.40.50.2300">
    <property type="match status" value="2"/>
</dbReference>
<feature type="compositionally biased region" description="Pro residues" evidence="4">
    <location>
        <begin position="336"/>
        <end position="346"/>
    </location>
</feature>
<evidence type="ECO:0000256" key="4">
    <source>
        <dbReference type="SAM" id="MobiDB-lite"/>
    </source>
</evidence>
<dbReference type="GO" id="GO:0003700">
    <property type="term" value="F:DNA-binding transcription factor activity"/>
    <property type="evidence" value="ECO:0007669"/>
    <property type="project" value="TreeGrafter"/>
</dbReference>
<evidence type="ECO:0000256" key="2">
    <source>
        <dbReference type="ARBA" id="ARBA00023125"/>
    </source>
</evidence>
<dbReference type="CDD" id="cd06267">
    <property type="entry name" value="PBP1_LacI_sugar_binding-like"/>
    <property type="match status" value="1"/>
</dbReference>
<dbReference type="GO" id="GO:0000976">
    <property type="term" value="F:transcription cis-regulatory region binding"/>
    <property type="evidence" value="ECO:0007669"/>
    <property type="project" value="TreeGrafter"/>
</dbReference>
<dbReference type="SUPFAM" id="SSF47413">
    <property type="entry name" value="lambda repressor-like DNA-binding domains"/>
    <property type="match status" value="1"/>
</dbReference>
<dbReference type="Pfam" id="PF13377">
    <property type="entry name" value="Peripla_BP_3"/>
    <property type="match status" value="1"/>
</dbReference>
<evidence type="ECO:0000256" key="3">
    <source>
        <dbReference type="ARBA" id="ARBA00023163"/>
    </source>
</evidence>
<evidence type="ECO:0000313" key="7">
    <source>
        <dbReference type="Proteomes" id="UP000540568"/>
    </source>
</evidence>
<dbReference type="InterPro" id="IPR010982">
    <property type="entry name" value="Lambda_DNA-bd_dom_sf"/>
</dbReference>
<name>A0A7W3J6I5_9MICO</name>
<feature type="domain" description="HTH lacI-type" evidence="5">
    <location>
        <begin position="3"/>
        <end position="57"/>
    </location>
</feature>
<dbReference type="InterPro" id="IPR000843">
    <property type="entry name" value="HTH_LacI"/>
</dbReference>
<dbReference type="RefSeq" id="WP_182614824.1">
    <property type="nucleotide sequence ID" value="NZ_BAAATF010000005.1"/>
</dbReference>
<dbReference type="Pfam" id="PF00356">
    <property type="entry name" value="LacI"/>
    <property type="match status" value="1"/>
</dbReference>
<keyword evidence="1" id="KW-0805">Transcription regulation</keyword>
<comment type="caution">
    <text evidence="6">The sequence shown here is derived from an EMBL/GenBank/DDBJ whole genome shotgun (WGS) entry which is preliminary data.</text>
</comment>
<evidence type="ECO:0000313" key="6">
    <source>
        <dbReference type="EMBL" id="MBA8807211.1"/>
    </source>
</evidence>
<dbReference type="PANTHER" id="PTHR30146">
    <property type="entry name" value="LACI-RELATED TRANSCRIPTIONAL REPRESSOR"/>
    <property type="match status" value="1"/>
</dbReference>
<dbReference type="SUPFAM" id="SSF53822">
    <property type="entry name" value="Periplasmic binding protein-like I"/>
    <property type="match status" value="1"/>
</dbReference>
<keyword evidence="7" id="KW-1185">Reference proteome</keyword>
<evidence type="ECO:0000259" key="5">
    <source>
        <dbReference type="PROSITE" id="PS50932"/>
    </source>
</evidence>
<sequence>MQPTIYDVAEAAGVAASTVSRTFNRPGRVNEATRRRVLAAAAELGYEHSPQNRALPGGRHRTIAMVLSDITNPHFFELIRGAEQRAKASDVTLVIVNAEESQRIEETQVRDLSPTVDGFVLAASRLADDALLALAEKHRVVLLNRELAGLTSVTLAVGAGCQQILEHLASLGHRSFAYCAGPPGSWMGAVRWAALSAGAEEHGLTAHRVGPYTPNVANGGAAADGALRTGATAIVAHNDLLAFGVVRRLTQRGITVPDDISVVGFDDIFASEFVHPSLTTLGGPGAHAGRLAVELLIEQFAGRATQDAEQIRLPTGLVLRESSGPAPRAPAATPAAAPPPTTPPTA</sequence>
<protein>
    <submittedName>
        <fullName evidence="6">LacI family transcriptional regulator</fullName>
    </submittedName>
</protein>
<dbReference type="EMBL" id="JACGWV010000001">
    <property type="protein sequence ID" value="MBA8807211.1"/>
    <property type="molecule type" value="Genomic_DNA"/>
</dbReference>
<dbReference type="InterPro" id="IPR028082">
    <property type="entry name" value="Peripla_BP_I"/>
</dbReference>
<dbReference type="AlphaFoldDB" id="A0A7W3J6I5"/>
<keyword evidence="3" id="KW-0804">Transcription</keyword>
<dbReference type="CDD" id="cd01392">
    <property type="entry name" value="HTH_LacI"/>
    <property type="match status" value="1"/>
</dbReference>
<dbReference type="Gene3D" id="1.10.260.40">
    <property type="entry name" value="lambda repressor-like DNA-binding domains"/>
    <property type="match status" value="1"/>
</dbReference>
<reference evidence="6 7" key="1">
    <citation type="submission" date="2020-07" db="EMBL/GenBank/DDBJ databases">
        <title>Sequencing the genomes of 1000 actinobacteria strains.</title>
        <authorList>
            <person name="Klenk H.-P."/>
        </authorList>
    </citation>
    <scope>NUCLEOTIDE SEQUENCE [LARGE SCALE GENOMIC DNA]</scope>
    <source>
        <strain evidence="6 7">DSM 44121</strain>
    </source>
</reference>